<dbReference type="CDD" id="cd22326">
    <property type="entry name" value="FAN1-like"/>
    <property type="match status" value="1"/>
</dbReference>
<proteinExistence type="inferred from homology"/>
<evidence type="ECO:0000256" key="2">
    <source>
        <dbReference type="ARBA" id="ARBA00005533"/>
    </source>
</evidence>
<comment type="cofactor">
    <cofactor evidence="8">
        <name>Mg(2+)</name>
        <dbReference type="ChEBI" id="CHEBI:18420"/>
    </cofactor>
    <cofactor evidence="8">
        <name>Mn(2+)</name>
        <dbReference type="ChEBI" id="CHEBI:29035"/>
    </cofactor>
</comment>
<dbReference type="STRING" id="180088.A0A1J8R2M3"/>
<evidence type="ECO:0000256" key="9">
    <source>
        <dbReference type="SAM" id="MobiDB-lite"/>
    </source>
</evidence>
<dbReference type="OrthoDB" id="76364at2759"/>
<evidence type="ECO:0000256" key="4">
    <source>
        <dbReference type="ARBA" id="ARBA00022723"/>
    </source>
</evidence>
<dbReference type="GO" id="GO:0070336">
    <property type="term" value="F:flap-structured DNA binding"/>
    <property type="evidence" value="ECO:0007669"/>
    <property type="project" value="TreeGrafter"/>
</dbReference>
<dbReference type="GO" id="GO:0005634">
    <property type="term" value="C:nucleus"/>
    <property type="evidence" value="ECO:0007669"/>
    <property type="project" value="UniProtKB-SubCell"/>
</dbReference>
<evidence type="ECO:0000256" key="8">
    <source>
        <dbReference type="RuleBase" id="RU365033"/>
    </source>
</evidence>
<dbReference type="InterPro" id="IPR014883">
    <property type="entry name" value="VRR_NUC"/>
</dbReference>
<gene>
    <name evidence="11" type="ORF">AZE42_04282</name>
</gene>
<dbReference type="PANTHER" id="PTHR15749:SF4">
    <property type="entry name" value="FANCONI-ASSOCIATED NUCLEASE 1"/>
    <property type="match status" value="1"/>
</dbReference>
<comment type="catalytic activity">
    <reaction evidence="1 8">
        <text>Hydrolytically removes 5'-nucleotides successively from the 3'-hydroxy termini of 3'-hydroxy-terminated oligonucleotides.</text>
        <dbReference type="EC" id="3.1.4.1"/>
    </reaction>
</comment>
<keyword evidence="4 8" id="KW-0479">Metal-binding</keyword>
<feature type="domain" description="VRR-NUC" evidence="10">
    <location>
        <begin position="807"/>
        <end position="923"/>
    </location>
</feature>
<sequence length="1035" mass="115554">MHVIAFALSGFLQVNTHKTTTQIMSPSSPNATSVSALIFCGGEFEVGRDDPCETQICEGERHEGPSNYDHQSGDTSEKKPNVYVELFEEMLRTLVETEGHLFNLEELDYIWRYAALSPNAKFLMTKLLLRKFNTWHRLDSLKFEAEIGSTEGLIQAIDEICAAPGQVKEDSVDEAQGNAMEEREVINLTFDHNDVYTPSSLPSNTLQSQLYENLAPLMHQIPTAVPSTVKAEDVPISLDTLSAANAIAGPSSMKLEDIPMDDAKPDTNHLDTLPEPTVVLAENESEMDLPTLLECLRVDELRTIVKQMRVVKAGSKKPDMINALLRNSCTQSTLFDFATTKTQPSQSLLLPALLSRFKKRSYASVTSTRTRDIWPTREALLAYEEALEQEGIVDAAFAGDFATGGVKREFRTPATGGLQFKMPATPSTGTGRLQTPMSTTSVQTPSTTVSATPSSTRKGKPQSRSDPKADVSVKVEKSDSVRVRGARIVKEIFEQAYPHWQALVKVKSEDGSAEKVREYGFERFESGYILTRLICKGAYSLGILGEHDYELRVLESLLAQRRWRRGRRGRWYERRALILEKYAARDHEMKWAQRALVACVEALEDDDTHIVYRPKLERRLTALEKKLNLDYADRHTSEGNLLRSVSVSFEGVRVCHRAASLKLDRTGRNTSTSAKPGVITTAGGIAKFLSPVKSDATKADVVSVSVKCEQTSRRKEEKGKSIWIGRDNLEVHVETLALQWYEDQGFKGIHSETRIITTLFGILFWDIIFLPVPGAFETPFQTAPLDIVEDSFYHARRDVIEARLKELEDGRGEDIAKRVEGEHRARNTWCVGVDWSLLEEGEIIEIVRCLGGKALSVICRLFCEDYAGRRSGGPDLFVWNADTGDCKFVEVKGPGDNLQENQKVWIDVLLRAQAAVEVCLVCEKGKGNEANIGKKRKSKENTKPRRGKAKNAFESDTEEEEMQPIYESEDEVDALPVIAPAISDFMEDNQSDIIDPSTARSSSNKRKLVAEVVISTPSPRKRAKFSRRSSSSPEV</sequence>
<keyword evidence="6 8" id="KW-0460">Magnesium</keyword>
<comment type="caution">
    <text evidence="11">The sequence shown here is derived from an EMBL/GenBank/DDBJ whole genome shotgun (WGS) entry which is preliminary data.</text>
</comment>
<evidence type="ECO:0000256" key="5">
    <source>
        <dbReference type="ARBA" id="ARBA00022801"/>
    </source>
</evidence>
<organism evidence="11 12">
    <name type="scientific">Rhizopogon vesiculosus</name>
    <dbReference type="NCBI Taxonomy" id="180088"/>
    <lineage>
        <taxon>Eukaryota</taxon>
        <taxon>Fungi</taxon>
        <taxon>Dikarya</taxon>
        <taxon>Basidiomycota</taxon>
        <taxon>Agaricomycotina</taxon>
        <taxon>Agaricomycetes</taxon>
        <taxon>Agaricomycetidae</taxon>
        <taxon>Boletales</taxon>
        <taxon>Suillineae</taxon>
        <taxon>Rhizopogonaceae</taxon>
        <taxon>Rhizopogon</taxon>
    </lineage>
</organism>
<evidence type="ECO:0000256" key="6">
    <source>
        <dbReference type="ARBA" id="ARBA00022842"/>
    </source>
</evidence>
<dbReference type="InterPro" id="IPR033315">
    <property type="entry name" value="Fan1-like"/>
</dbReference>
<dbReference type="SMART" id="SM00990">
    <property type="entry name" value="VRR_NUC"/>
    <property type="match status" value="1"/>
</dbReference>
<feature type="region of interest" description="Disordered" evidence="9">
    <location>
        <begin position="931"/>
        <end position="970"/>
    </location>
</feature>
<feature type="region of interest" description="Disordered" evidence="9">
    <location>
        <begin position="58"/>
        <end position="77"/>
    </location>
</feature>
<keyword evidence="3 8" id="KW-0540">Nuclease</keyword>
<protein>
    <recommendedName>
        <fullName evidence="8">Fanconi-associated nuclease</fullName>
        <ecNumber evidence="8">3.1.4.1</ecNumber>
    </recommendedName>
</protein>
<comment type="subcellular location">
    <subcellularLocation>
        <location evidence="8">Nucleus</location>
    </subcellularLocation>
</comment>
<feature type="region of interest" description="Disordered" evidence="9">
    <location>
        <begin position="417"/>
        <end position="472"/>
    </location>
</feature>
<keyword evidence="12" id="KW-1185">Reference proteome</keyword>
<dbReference type="GO" id="GO:0008409">
    <property type="term" value="F:5'-3' exonuclease activity"/>
    <property type="evidence" value="ECO:0007669"/>
    <property type="project" value="TreeGrafter"/>
</dbReference>
<evidence type="ECO:0000313" key="12">
    <source>
        <dbReference type="Proteomes" id="UP000183567"/>
    </source>
</evidence>
<dbReference type="AlphaFoldDB" id="A0A1J8R2M3"/>
<keyword evidence="8" id="KW-0539">Nucleus</keyword>
<feature type="region of interest" description="Disordered" evidence="9">
    <location>
        <begin position="986"/>
        <end position="1035"/>
    </location>
</feature>
<comment type="similarity">
    <text evidence="2 8">Belongs to the FAN1 family.</text>
</comment>
<dbReference type="Pfam" id="PF21170">
    <property type="entry name" value="FAN1_TPR"/>
    <property type="match status" value="1"/>
</dbReference>
<dbReference type="GO" id="GO:0004528">
    <property type="term" value="F:phosphodiesterase I activity"/>
    <property type="evidence" value="ECO:0007669"/>
    <property type="project" value="UniProtKB-EC"/>
</dbReference>
<feature type="compositionally biased region" description="Low complexity" evidence="9">
    <location>
        <begin position="434"/>
        <end position="456"/>
    </location>
</feature>
<evidence type="ECO:0000313" key="11">
    <source>
        <dbReference type="EMBL" id="OJA16026.1"/>
    </source>
</evidence>
<name>A0A1J8R2M3_9AGAM</name>
<dbReference type="InterPro" id="IPR049126">
    <property type="entry name" value="FAN1-like_TPR"/>
</dbReference>
<dbReference type="PANTHER" id="PTHR15749">
    <property type="entry name" value="FANCONI-ASSOCIATED NUCLEASE 1"/>
    <property type="match status" value="1"/>
</dbReference>
<feature type="compositionally biased region" description="Basic and acidic residues" evidence="9">
    <location>
        <begin position="463"/>
        <end position="472"/>
    </location>
</feature>
<feature type="compositionally biased region" description="Acidic residues" evidence="9">
    <location>
        <begin position="955"/>
        <end position="970"/>
    </location>
</feature>
<keyword evidence="5 8" id="KW-0378">Hydrolase</keyword>
<keyword evidence="8" id="KW-0234">DNA repair</keyword>
<keyword evidence="7 8" id="KW-0464">Manganese</keyword>
<dbReference type="InterPro" id="IPR011856">
    <property type="entry name" value="tRNA_endonuc-like_dom_sf"/>
</dbReference>
<accession>A0A1J8R2M3</accession>
<comment type="function">
    <text evidence="8">Nuclease required for the repair of DNA interstrand cross-links (ICL). Acts as a 5'-3' exonuclease that anchors at a cut end of DNA and cleaves DNA successively at every third nucleotide, allowing to excise an ICL from one strand through flanking incisions.</text>
</comment>
<dbReference type="InterPro" id="IPR049132">
    <property type="entry name" value="FAN1-like_euk"/>
</dbReference>
<dbReference type="GO" id="GO:0017108">
    <property type="term" value="F:5'-flap endonuclease activity"/>
    <property type="evidence" value="ECO:0007669"/>
    <property type="project" value="TreeGrafter"/>
</dbReference>
<dbReference type="Proteomes" id="UP000183567">
    <property type="component" value="Unassembled WGS sequence"/>
</dbReference>
<dbReference type="EC" id="3.1.4.1" evidence="8"/>
<evidence type="ECO:0000256" key="1">
    <source>
        <dbReference type="ARBA" id="ARBA00000983"/>
    </source>
</evidence>
<feature type="compositionally biased region" description="Basic residues" evidence="9">
    <location>
        <begin position="933"/>
        <end position="949"/>
    </location>
</feature>
<evidence type="ECO:0000259" key="10">
    <source>
        <dbReference type="SMART" id="SM00990"/>
    </source>
</evidence>
<keyword evidence="8" id="KW-0227">DNA damage</keyword>
<reference evidence="11 12" key="1">
    <citation type="submission" date="2016-03" db="EMBL/GenBank/DDBJ databases">
        <title>Comparative genomics of the ectomycorrhizal sister species Rhizopogon vinicolor and Rhizopogon vesiculosus (Basidiomycota: Boletales) reveals a divergence of the mating type B locus.</title>
        <authorList>
            <person name="Mujic A.B."/>
            <person name="Kuo A."/>
            <person name="Tritt A."/>
            <person name="Lipzen A."/>
            <person name="Chen C."/>
            <person name="Johnson J."/>
            <person name="Sharma A."/>
            <person name="Barry K."/>
            <person name="Grigoriev I.V."/>
            <person name="Spatafora J.W."/>
        </authorList>
    </citation>
    <scope>NUCLEOTIDE SEQUENCE [LARGE SCALE GENOMIC DNA]</scope>
    <source>
        <strain evidence="11 12">AM-OR11-056</strain>
    </source>
</reference>
<dbReference type="GO" id="GO:0046872">
    <property type="term" value="F:metal ion binding"/>
    <property type="evidence" value="ECO:0007669"/>
    <property type="project" value="UniProtKB-KW"/>
</dbReference>
<dbReference type="Gene3D" id="3.40.1350.10">
    <property type="match status" value="1"/>
</dbReference>
<dbReference type="EMBL" id="LVVM01002727">
    <property type="protein sequence ID" value="OJA16026.1"/>
    <property type="molecule type" value="Genomic_DNA"/>
</dbReference>
<dbReference type="Pfam" id="PF08774">
    <property type="entry name" value="VRR_NUC"/>
    <property type="match status" value="1"/>
</dbReference>
<evidence type="ECO:0000256" key="3">
    <source>
        <dbReference type="ARBA" id="ARBA00022722"/>
    </source>
</evidence>
<evidence type="ECO:0000256" key="7">
    <source>
        <dbReference type="ARBA" id="ARBA00023211"/>
    </source>
</evidence>
<dbReference type="GO" id="GO:0036297">
    <property type="term" value="P:interstrand cross-link repair"/>
    <property type="evidence" value="ECO:0007669"/>
    <property type="project" value="InterPro"/>
</dbReference>